<dbReference type="Proteomes" id="UP000297982">
    <property type="component" value="Unassembled WGS sequence"/>
</dbReference>
<dbReference type="RefSeq" id="WP_079479869.1">
    <property type="nucleotide sequence ID" value="NZ_FVYZ01000004.1"/>
</dbReference>
<dbReference type="InterPro" id="IPR041492">
    <property type="entry name" value="HAD_2"/>
</dbReference>
<protein>
    <submittedName>
        <fullName evidence="5">HAD family hydrolase</fullName>
    </submittedName>
</protein>
<dbReference type="GO" id="GO:0016791">
    <property type="term" value="F:phosphatase activity"/>
    <property type="evidence" value="ECO:0007669"/>
    <property type="project" value="TreeGrafter"/>
</dbReference>
<keyword evidence="6" id="KW-1185">Reference proteome</keyword>
<dbReference type="AlphaFoldDB" id="A0A4Z0H222"/>
<dbReference type="PRINTS" id="PR00413">
    <property type="entry name" value="HADHALOGNASE"/>
</dbReference>
<evidence type="ECO:0000256" key="2">
    <source>
        <dbReference type="ARBA" id="ARBA00022723"/>
    </source>
</evidence>
<dbReference type="NCBIfam" id="TIGR01549">
    <property type="entry name" value="HAD-SF-IA-v1"/>
    <property type="match status" value="1"/>
</dbReference>
<keyword evidence="3 5" id="KW-0378">Hydrolase</keyword>
<dbReference type="Gene3D" id="1.10.150.520">
    <property type="match status" value="1"/>
</dbReference>
<dbReference type="EMBL" id="SRJC01000001">
    <property type="protein sequence ID" value="TGB04448.1"/>
    <property type="molecule type" value="Genomic_DNA"/>
</dbReference>
<proteinExistence type="predicted"/>
<dbReference type="InterPro" id="IPR036412">
    <property type="entry name" value="HAD-like_sf"/>
</dbReference>
<dbReference type="PANTHER" id="PTHR46470:SF2">
    <property type="entry name" value="GLYCERALDEHYDE 3-PHOSPHATE PHOSPHATASE"/>
    <property type="match status" value="1"/>
</dbReference>
<dbReference type="NCBIfam" id="TIGR01509">
    <property type="entry name" value="HAD-SF-IA-v3"/>
    <property type="match status" value="1"/>
</dbReference>
<evidence type="ECO:0000256" key="1">
    <source>
        <dbReference type="ARBA" id="ARBA00001946"/>
    </source>
</evidence>
<dbReference type="PANTHER" id="PTHR46470">
    <property type="entry name" value="N-ACYLNEURAMINATE-9-PHOSPHATASE"/>
    <property type="match status" value="1"/>
</dbReference>
<dbReference type="SUPFAM" id="SSF56784">
    <property type="entry name" value="HAD-like"/>
    <property type="match status" value="1"/>
</dbReference>
<evidence type="ECO:0000313" key="6">
    <source>
        <dbReference type="Proteomes" id="UP000297982"/>
    </source>
</evidence>
<comment type="cofactor">
    <cofactor evidence="1">
        <name>Mg(2+)</name>
        <dbReference type="ChEBI" id="CHEBI:18420"/>
    </cofactor>
</comment>
<name>A0A4Z0H222_9BACI</name>
<keyword evidence="2" id="KW-0479">Metal-binding</keyword>
<keyword evidence="4" id="KW-0460">Magnesium</keyword>
<sequence>MEAVIFDLDGTLLDRDATLRRFLTDQYDRHFSHIDEKECFVELFMELDQGGYVSKSEVYDTLQRKFDWLQNAKLLLNEYKTGLKHYCVAYDGVHKMLDGLYGRYKLAVLTNGTSEMQSAHIRALGIEAYFDCILISETEGMKKPEPDLFSRASNRLEVPFQKCVFVGDHPENDIAGAQNVGMKGYWKVNDRYSCAFADEYITHFNHLVFTLQAEERMTG</sequence>
<dbReference type="OrthoDB" id="9809962at2"/>
<organism evidence="5 6">
    <name type="scientific">Halobacillus salinus</name>
    <dbReference type="NCBI Taxonomy" id="192814"/>
    <lineage>
        <taxon>Bacteria</taxon>
        <taxon>Bacillati</taxon>
        <taxon>Bacillota</taxon>
        <taxon>Bacilli</taxon>
        <taxon>Bacillales</taxon>
        <taxon>Bacillaceae</taxon>
        <taxon>Halobacillus</taxon>
    </lineage>
</organism>
<gene>
    <name evidence="5" type="ORF">E4663_05495</name>
</gene>
<dbReference type="InterPro" id="IPR006439">
    <property type="entry name" value="HAD-SF_hydro_IA"/>
</dbReference>
<evidence type="ECO:0000256" key="3">
    <source>
        <dbReference type="ARBA" id="ARBA00022801"/>
    </source>
</evidence>
<accession>A0A4Z0H222</accession>
<dbReference type="Pfam" id="PF13419">
    <property type="entry name" value="HAD_2"/>
    <property type="match status" value="1"/>
</dbReference>
<evidence type="ECO:0000256" key="4">
    <source>
        <dbReference type="ARBA" id="ARBA00022842"/>
    </source>
</evidence>
<dbReference type="GO" id="GO:0046872">
    <property type="term" value="F:metal ion binding"/>
    <property type="evidence" value="ECO:0007669"/>
    <property type="project" value="UniProtKB-KW"/>
</dbReference>
<dbReference type="InterPro" id="IPR023214">
    <property type="entry name" value="HAD_sf"/>
</dbReference>
<comment type="caution">
    <text evidence="5">The sequence shown here is derived from an EMBL/GenBank/DDBJ whole genome shotgun (WGS) entry which is preliminary data.</text>
</comment>
<dbReference type="InterPro" id="IPR051400">
    <property type="entry name" value="HAD-like_hydrolase"/>
</dbReference>
<dbReference type="SFLD" id="SFLDS00003">
    <property type="entry name" value="Haloacid_Dehalogenase"/>
    <property type="match status" value="1"/>
</dbReference>
<reference evidence="5 6" key="1">
    <citation type="journal article" date="2003" name="Int. J. Syst. Evol. Microbiol.">
        <title>Halobacillus salinus sp. nov., isolated from a salt lake on the coast of the East Sea in Korea.</title>
        <authorList>
            <person name="Yoon J.H."/>
            <person name="Kang K.H."/>
            <person name="Park Y.H."/>
        </authorList>
    </citation>
    <scope>NUCLEOTIDE SEQUENCE [LARGE SCALE GENOMIC DNA]</scope>
    <source>
        <strain evidence="5 6">HSL-3</strain>
    </source>
</reference>
<dbReference type="SFLD" id="SFLDG01129">
    <property type="entry name" value="C1.5:_HAD__Beta-PGM__Phosphata"/>
    <property type="match status" value="1"/>
</dbReference>
<evidence type="ECO:0000313" key="5">
    <source>
        <dbReference type="EMBL" id="TGB04448.1"/>
    </source>
</evidence>
<dbReference type="Gene3D" id="3.40.50.1000">
    <property type="entry name" value="HAD superfamily/HAD-like"/>
    <property type="match status" value="1"/>
</dbReference>
<dbReference type="GO" id="GO:0044281">
    <property type="term" value="P:small molecule metabolic process"/>
    <property type="evidence" value="ECO:0007669"/>
    <property type="project" value="UniProtKB-ARBA"/>
</dbReference>
<dbReference type="STRING" id="192814.GCA_900166575_01503"/>